<dbReference type="PRINTS" id="PR00455">
    <property type="entry name" value="HTHTETR"/>
</dbReference>
<dbReference type="InterPro" id="IPR050109">
    <property type="entry name" value="HTH-type_TetR-like_transc_reg"/>
</dbReference>
<dbReference type="Gene3D" id="1.10.10.60">
    <property type="entry name" value="Homeodomain-like"/>
    <property type="match status" value="1"/>
</dbReference>
<sequence length="205" mass="22158">MTTSGTSRREKRRDALLAAARVLFLDKGYERTTIGDIVGMAGGSRSTLMEIFGGKEGLFLEVLRDVCRSVEAIFQTLETSDAAPETTLREFAHGFLAAIFTPETVTIVQILVAESGRFPELSNAFLRIAPEMGQALLAAYLQRCVASGRLRPMDPENAAKTFLGMVIADAEYRALLGSPLAPLLAAAHDRVDSAVDIFLHGAARK</sequence>
<dbReference type="SUPFAM" id="SSF48498">
    <property type="entry name" value="Tetracyclin repressor-like, C-terminal domain"/>
    <property type="match status" value="1"/>
</dbReference>
<evidence type="ECO:0000256" key="1">
    <source>
        <dbReference type="ARBA" id="ARBA00023125"/>
    </source>
</evidence>
<dbReference type="Pfam" id="PF00440">
    <property type="entry name" value="TetR_N"/>
    <property type="match status" value="1"/>
</dbReference>
<dbReference type="InterPro" id="IPR039536">
    <property type="entry name" value="TetR_C_Proteobacteria"/>
</dbReference>
<dbReference type="PANTHER" id="PTHR30055:SF146">
    <property type="entry name" value="HTH-TYPE TRANSCRIPTIONAL DUAL REGULATOR CECR"/>
    <property type="match status" value="1"/>
</dbReference>
<dbReference type="InterPro" id="IPR036271">
    <property type="entry name" value="Tet_transcr_reg_TetR-rel_C_sf"/>
</dbReference>
<dbReference type="AlphaFoldDB" id="A0A212IUF2"/>
<keyword evidence="1 2" id="KW-0238">DNA-binding</keyword>
<dbReference type="InterPro" id="IPR001647">
    <property type="entry name" value="HTH_TetR"/>
</dbReference>
<feature type="domain" description="HTH tetR-type" evidence="3">
    <location>
        <begin position="10"/>
        <end position="70"/>
    </location>
</feature>
<dbReference type="EMBL" id="FLUO01000001">
    <property type="protein sequence ID" value="SBV90814.1"/>
    <property type="molecule type" value="Genomic_DNA"/>
</dbReference>
<dbReference type="GO" id="GO:0000976">
    <property type="term" value="F:transcription cis-regulatory region binding"/>
    <property type="evidence" value="ECO:0007669"/>
    <property type="project" value="TreeGrafter"/>
</dbReference>
<name>A0A212IUF2_9PROT</name>
<feature type="DNA-binding region" description="H-T-H motif" evidence="2">
    <location>
        <begin position="33"/>
        <end position="52"/>
    </location>
</feature>
<evidence type="ECO:0000259" key="3">
    <source>
        <dbReference type="PROSITE" id="PS50977"/>
    </source>
</evidence>
<gene>
    <name evidence="4" type="ORF">KL86APRO_10047</name>
</gene>
<dbReference type="Pfam" id="PF14246">
    <property type="entry name" value="TetR_C_7"/>
    <property type="match status" value="1"/>
</dbReference>
<dbReference type="InterPro" id="IPR009057">
    <property type="entry name" value="Homeodomain-like_sf"/>
</dbReference>
<dbReference type="PROSITE" id="PS50977">
    <property type="entry name" value="HTH_TETR_2"/>
    <property type="match status" value="1"/>
</dbReference>
<dbReference type="PANTHER" id="PTHR30055">
    <property type="entry name" value="HTH-TYPE TRANSCRIPTIONAL REGULATOR RUTR"/>
    <property type="match status" value="1"/>
</dbReference>
<dbReference type="SUPFAM" id="SSF46689">
    <property type="entry name" value="Homeodomain-like"/>
    <property type="match status" value="1"/>
</dbReference>
<accession>A0A212IUF2</accession>
<dbReference type="GO" id="GO:0003700">
    <property type="term" value="F:DNA-binding transcription factor activity"/>
    <property type="evidence" value="ECO:0007669"/>
    <property type="project" value="TreeGrafter"/>
</dbReference>
<reference evidence="4" key="1">
    <citation type="submission" date="2016-04" db="EMBL/GenBank/DDBJ databases">
        <authorList>
            <person name="Evans L.H."/>
            <person name="Alamgir A."/>
            <person name="Owens N."/>
            <person name="Weber N.D."/>
            <person name="Virtaneva K."/>
            <person name="Barbian K."/>
            <person name="Babar A."/>
            <person name="Rosenke K."/>
        </authorList>
    </citation>
    <scope>NUCLEOTIDE SEQUENCE</scope>
    <source>
        <strain evidence="4">86</strain>
    </source>
</reference>
<evidence type="ECO:0000256" key="2">
    <source>
        <dbReference type="PROSITE-ProRule" id="PRU00335"/>
    </source>
</evidence>
<protein>
    <submittedName>
        <fullName evidence="4">Putative transcriptional regulator, TetR family</fullName>
    </submittedName>
</protein>
<evidence type="ECO:0000313" key="4">
    <source>
        <dbReference type="EMBL" id="SBV90814.1"/>
    </source>
</evidence>
<dbReference type="Gene3D" id="1.10.357.10">
    <property type="entry name" value="Tetracycline Repressor, domain 2"/>
    <property type="match status" value="1"/>
</dbReference>
<proteinExistence type="predicted"/>
<organism evidence="4">
    <name type="scientific">uncultured Alphaproteobacteria bacterium</name>
    <dbReference type="NCBI Taxonomy" id="91750"/>
    <lineage>
        <taxon>Bacteria</taxon>
        <taxon>Pseudomonadati</taxon>
        <taxon>Pseudomonadota</taxon>
        <taxon>Alphaproteobacteria</taxon>
        <taxon>environmental samples</taxon>
    </lineage>
</organism>